<accession>A0A0P8KCF8</accession>
<dbReference type="Proteomes" id="UP000855471">
    <property type="component" value="Unassembled WGS sequence"/>
</dbReference>
<protein>
    <submittedName>
        <fullName evidence="5">Fimbrial protein</fullName>
    </submittedName>
</protein>
<dbReference type="EMBL" id="DACSXJ010000070">
    <property type="protein sequence ID" value="HAT3900721.1"/>
    <property type="molecule type" value="Genomic_DNA"/>
</dbReference>
<dbReference type="EMBL" id="CP032184">
    <property type="protein sequence ID" value="AXZ46896.1"/>
    <property type="molecule type" value="Genomic_DNA"/>
</dbReference>
<dbReference type="EMBL" id="JAWPBU010000044">
    <property type="protein sequence ID" value="MDW2761358.1"/>
    <property type="molecule type" value="Genomic_DNA"/>
</dbReference>
<dbReference type="Proteomes" id="UP000263627">
    <property type="component" value="Chromosome"/>
</dbReference>
<reference evidence="9" key="1">
    <citation type="submission" date="2015-09" db="EMBL/GenBank/DDBJ databases">
        <title>Prevalence of NDMs in South Africa.</title>
        <authorList>
            <person name="Osei Sekyere J."/>
            <person name="Govinden U."/>
            <person name="Essack S."/>
            <person name="Haldorsen B."/>
            <person name="Samuelsen O."/>
            <person name="Aasnaes B."/>
            <person name="Sundsfjord A."/>
        </authorList>
    </citation>
    <scope>NUCLEOTIDE SEQUENCE [LARGE SCALE GENOMIC DNA]</scope>
    <source>
        <strain evidence="9">ST62:944112508</strain>
    </source>
</reference>
<dbReference type="EMBL" id="ABBJDF010000022">
    <property type="protein sequence ID" value="EHT9940546.1"/>
    <property type="molecule type" value="Genomic_DNA"/>
</dbReference>
<dbReference type="AlphaFoldDB" id="A0A0P8KCF8"/>
<dbReference type="GeneID" id="87002533"/>
<keyword evidence="1" id="KW-0732">Signal</keyword>
<evidence type="ECO:0000313" key="5">
    <source>
        <dbReference type="EMBL" id="HAT3900721.1"/>
    </source>
</evidence>
<reference evidence="5" key="3">
    <citation type="journal article" date="2018" name="Genome Biol.">
        <title>SKESA: strategic k-mer extension for scrupulous assemblies.</title>
        <authorList>
            <person name="Souvorov A."/>
            <person name="Agarwala R."/>
            <person name="Lipman D.J."/>
        </authorList>
    </citation>
    <scope>NUCLEOTIDE SEQUENCE</scope>
    <source>
        <strain evidence="5">O50</strain>
    </source>
</reference>
<evidence type="ECO:0000256" key="1">
    <source>
        <dbReference type="SAM" id="SignalP"/>
    </source>
</evidence>
<reference evidence="2 10" key="4">
    <citation type="submission" date="2018-09" db="EMBL/GenBank/DDBJ databases">
        <title>Whole genome sequencing of Citrobacter freundii AR_0116.</title>
        <authorList>
            <person name="Conlan S."/>
            <person name="Thomas P.J."/>
            <person name="Mullikin J."/>
            <person name="Frank K.M."/>
            <person name="Segre J.A."/>
        </authorList>
    </citation>
    <scope>NUCLEOTIDE SEQUENCE [LARGE SCALE GENOMIC DNA]</scope>
    <source>
        <strain evidence="2 10">AR_0116</strain>
    </source>
</reference>
<feature type="signal peptide" evidence="1">
    <location>
        <begin position="1"/>
        <end position="24"/>
    </location>
</feature>
<gene>
    <name evidence="2" type="ORF">AM363_07975</name>
    <name evidence="6" type="ORF">AN672_20115</name>
    <name evidence="8" type="ORF">HV178_19360</name>
    <name evidence="5" type="ORF">I9Y29_005225</name>
    <name evidence="3" type="ORF">KY227_003658</name>
    <name evidence="4" type="ORF">PQQ21_004191</name>
    <name evidence="7" type="ORF">RYZ67_23190</name>
</gene>
<reference evidence="7" key="8">
    <citation type="submission" date="2023-10" db="EMBL/GenBank/DDBJ databases">
        <title>Fecal carriage and genetic characteristics of carbapenem-resistant Enterobacterales among healthy adults from four provinces of China.</title>
        <authorList>
            <person name="Li Y."/>
            <person name="Zhang R."/>
        </authorList>
    </citation>
    <scope>NUCLEOTIDE SEQUENCE</scope>
    <source>
        <strain evidence="7">HN-136</strain>
    </source>
</reference>
<evidence type="ECO:0000313" key="10">
    <source>
        <dbReference type="Proteomes" id="UP000263627"/>
    </source>
</evidence>
<dbReference type="EMBL" id="CP056573">
    <property type="protein sequence ID" value="QLV32007.1"/>
    <property type="molecule type" value="Genomic_DNA"/>
</dbReference>
<reference evidence="5" key="6">
    <citation type="submission" date="2020-09" db="EMBL/GenBank/DDBJ databases">
        <authorList>
            <consortium name="NCBI Pathogen Detection Project"/>
        </authorList>
    </citation>
    <scope>NUCLEOTIDE SEQUENCE</scope>
    <source>
        <strain evidence="5">O50</strain>
    </source>
</reference>
<reference evidence="11" key="5">
    <citation type="submission" date="2020-06" db="EMBL/GenBank/DDBJ databases">
        <title>REHAB project genomes.</title>
        <authorList>
            <person name="Shaw L.P."/>
        </authorList>
    </citation>
    <scope>NUCLEOTIDE SEQUENCE [LARGE SCALE GENOMIC DNA]</scope>
    <source>
        <strain evidence="11">RHBSTW-00370</strain>
    </source>
</reference>
<dbReference type="Proteomes" id="UP000050520">
    <property type="component" value="Unassembled WGS sequence"/>
</dbReference>
<evidence type="ECO:0000313" key="7">
    <source>
        <dbReference type="EMBL" id="MDW2761358.1"/>
    </source>
</evidence>
<reference evidence="6 9" key="2">
    <citation type="journal article" date="2017" name="PLoS ONE">
        <title>Genomic and phenotypic characterisation of fluoroquinolone resistance mechanisms in Enterobacteriaceae in Durban, South Africa.</title>
        <authorList>
            <person name="Osei Sekyere J."/>
            <person name="Amoako D.G."/>
        </authorList>
    </citation>
    <scope>NUCLEOTIDE SEQUENCE [LARGE SCALE GENOMIC DNA]</scope>
    <source>
        <strain evidence="6 9">ST62:944112508</strain>
    </source>
</reference>
<sequence length="538" mass="57770">MKVLIKLATVICAVGSFSPVPALALNAISSGSVSNNYLFIENAIDSEYFITPSALDPRFSGSNTWIKYGTSQVSLGYLGFVGWTAPGNYYQDMWIDNSPINGPFRGIRCYSGTQCPSTGFIAGLGTDKNGFYHAQVGSVAGVIGGAYGFASLTDTAYEYFRNVPTGSSETYVFNRCYTSVNYDYSSGQRCKDQSTGSWNYVNYTLTKRGHLSLVSTNAFQELWVASDGTPSITKDSGYCELGVVGGTDGVICKMVSYNLQQTANLTASLTFRAFVDTAMLGFTPGAATVRYSGNGSNWYNYGTSTAYYNVFTTSGEYIYIFLSKAFLKNLVDSGISITNSQPFTFGFYNGLTPESGHYQFTPSLQLNIVPKEYGISIVSSDNTASASGSGTIGDAAPIEMEYTVTVSGPRQADSITAQVIGESTTINSVPYCLFTSAQGGLSVPIPAFLQYNSQSGGVVQKRNSCSEAAVSMRDAQWQQTPWDANNNDDGSYYATDLKLLFPMNDSRSMLTVSGADWEGVVSASGEIKVTANWVGVTP</sequence>
<evidence type="ECO:0000313" key="3">
    <source>
        <dbReference type="EMBL" id="EHT9940546.1"/>
    </source>
</evidence>
<feature type="chain" id="PRO_5014520002" evidence="1">
    <location>
        <begin position="25"/>
        <end position="538"/>
    </location>
</feature>
<evidence type="ECO:0000313" key="2">
    <source>
        <dbReference type="EMBL" id="AXZ46896.1"/>
    </source>
</evidence>
<reference evidence="4" key="9">
    <citation type="submission" date="2024-02" db="EMBL/GenBank/DDBJ databases">
        <authorList>
            <consortium name="Clinical and Environmental Microbiology Branch: Whole genome sequencing antimicrobial resistance pathogens in the healthcare setting"/>
        </authorList>
    </citation>
    <scope>NUCLEOTIDE SEQUENCE</scope>
    <source>
        <strain evidence="3">2021DK-00049</strain>
        <strain evidence="4">2023GN-00102</strain>
    </source>
</reference>
<dbReference type="EMBL" id="LJEB01000096">
    <property type="protein sequence ID" value="KPR53583.1"/>
    <property type="molecule type" value="Genomic_DNA"/>
</dbReference>
<evidence type="ECO:0000313" key="11">
    <source>
        <dbReference type="Proteomes" id="UP000512222"/>
    </source>
</evidence>
<evidence type="ECO:0000313" key="4">
    <source>
        <dbReference type="EMBL" id="EMN4146885.1"/>
    </source>
</evidence>
<reference evidence="8" key="7">
    <citation type="journal article" date="2021" name="Microb. Genom.">
        <title>A genomic epidemiological study shows that prevalence of antimicrobial resistance in Enterobacterales is associated with the livestock host, as well as antimicrobial usage.</title>
        <authorList>
            <person name="AbuOun M."/>
            <person name="Jones H."/>
            <person name="Stubberfield E."/>
            <person name="Gilson D."/>
            <person name="Shaw L.P."/>
            <person name="Hubbard A.T.M."/>
            <person name="Chau K.K."/>
            <person name="Sebra R."/>
            <person name="Peto T.E.A."/>
            <person name="Crook D.W."/>
            <person name="Read D.S."/>
            <person name="Gweon H.S."/>
            <person name="Walker A.S."/>
            <person name="Stoesser N."/>
            <person name="Smith R.P."/>
            <person name="Anjum M.F."/>
            <person name="On Behalf Of The Rehab Consortium."/>
        </authorList>
    </citation>
    <scope>NUCLEOTIDE SEQUENCE</scope>
    <source>
        <strain evidence="8">RHBSTW-00370</strain>
    </source>
</reference>
<name>A0A0P8KCF8_CITFR</name>
<evidence type="ECO:0000313" key="6">
    <source>
        <dbReference type="EMBL" id="KPR53583.1"/>
    </source>
</evidence>
<dbReference type="Proteomes" id="UP000512222">
    <property type="component" value="Chromosome"/>
</dbReference>
<dbReference type="Proteomes" id="UP001278087">
    <property type="component" value="Unassembled WGS sequence"/>
</dbReference>
<proteinExistence type="predicted"/>
<organism evidence="5">
    <name type="scientific">Citrobacter freundii</name>
    <dbReference type="NCBI Taxonomy" id="546"/>
    <lineage>
        <taxon>Bacteria</taxon>
        <taxon>Pseudomonadati</taxon>
        <taxon>Pseudomonadota</taxon>
        <taxon>Gammaproteobacteria</taxon>
        <taxon>Enterobacterales</taxon>
        <taxon>Enterobacteriaceae</taxon>
        <taxon>Citrobacter</taxon>
        <taxon>Citrobacter freundii complex</taxon>
    </lineage>
</organism>
<evidence type="ECO:0000313" key="8">
    <source>
        <dbReference type="EMBL" id="QLV32007.1"/>
    </source>
</evidence>
<dbReference type="EMBL" id="ABKLER030000020">
    <property type="protein sequence ID" value="EMN4146885.1"/>
    <property type="molecule type" value="Genomic_DNA"/>
</dbReference>
<evidence type="ECO:0000313" key="9">
    <source>
        <dbReference type="Proteomes" id="UP000050520"/>
    </source>
</evidence>
<dbReference type="RefSeq" id="WP_008324500.1">
    <property type="nucleotide sequence ID" value="NZ_BPFK01000038.1"/>
</dbReference>